<protein>
    <submittedName>
        <fullName evidence="10">AAA family ATPase</fullName>
    </submittedName>
</protein>
<dbReference type="KEGG" id="rgr:FZ934_20825"/>
<dbReference type="Pfam" id="PF00004">
    <property type="entry name" value="AAA"/>
    <property type="match status" value="1"/>
</dbReference>
<dbReference type="InterPro" id="IPR003593">
    <property type="entry name" value="AAA+_ATPase"/>
</dbReference>
<dbReference type="PANTHER" id="PTHR23076:SF97">
    <property type="entry name" value="ATP-DEPENDENT ZINC METALLOPROTEASE YME1L1"/>
    <property type="match status" value="1"/>
</dbReference>
<keyword evidence="4" id="KW-0479">Metal-binding</keyword>
<dbReference type="GO" id="GO:0004222">
    <property type="term" value="F:metalloendopeptidase activity"/>
    <property type="evidence" value="ECO:0007669"/>
    <property type="project" value="InterPro"/>
</dbReference>
<evidence type="ECO:0000256" key="7">
    <source>
        <dbReference type="ARBA" id="ARBA00023049"/>
    </source>
</evidence>
<gene>
    <name evidence="10" type="ORF">FZ934_20825</name>
</gene>
<dbReference type="EMBL" id="CP043499">
    <property type="protein sequence ID" value="QFY62801.1"/>
    <property type="molecule type" value="Genomic_DNA"/>
</dbReference>
<evidence type="ECO:0000259" key="9">
    <source>
        <dbReference type="SMART" id="SM00382"/>
    </source>
</evidence>
<evidence type="ECO:0000313" key="11">
    <source>
        <dbReference type="Proteomes" id="UP000326881"/>
    </source>
</evidence>
<dbReference type="CDD" id="cd19481">
    <property type="entry name" value="RecA-like_protease"/>
    <property type="match status" value="1"/>
</dbReference>
<dbReference type="Pfam" id="PF17862">
    <property type="entry name" value="AAA_lid_3"/>
    <property type="match status" value="1"/>
</dbReference>
<evidence type="ECO:0000256" key="2">
    <source>
        <dbReference type="ARBA" id="ARBA00010044"/>
    </source>
</evidence>
<dbReference type="SUPFAM" id="SSF52540">
    <property type="entry name" value="P-loop containing nucleoside triphosphate hydrolases"/>
    <property type="match status" value="1"/>
</dbReference>
<dbReference type="SMART" id="SM00382">
    <property type="entry name" value="AAA"/>
    <property type="match status" value="1"/>
</dbReference>
<reference evidence="10 11" key="1">
    <citation type="submission" date="2019-08" db="EMBL/GenBank/DDBJ databases">
        <title>Prosopis cineraria nodule microbiome.</title>
        <authorList>
            <person name="Ali R."/>
            <person name="Chaluvadi S.R."/>
            <person name="Wang X."/>
        </authorList>
    </citation>
    <scope>NUCLEOTIDE SEQUENCE [LARGE SCALE GENOMIC DNA]</scope>
    <source>
        <strain evidence="10 11">BG7</strain>
        <plasmid evidence="10 11">unnamed</plasmid>
    </source>
</reference>
<dbReference type="GO" id="GO:0030163">
    <property type="term" value="P:protein catabolic process"/>
    <property type="evidence" value="ECO:0007669"/>
    <property type="project" value="TreeGrafter"/>
</dbReference>
<sequence>MAFPNRPRLLEPNVERVVYSLGIRKALGDLGDIAYLRRPIAVLRLPKGADEKGYLDAAAMMMLVAAPKQEQARVLAPRRDRRGALNFDEIMLEVAEERGLVVLVDDARNIPGRLRAAADVVADIAPVSAVDLRTAVEQVLGLSLTDRQARRLLTLPLDVMLAAMRPGRSVKEIVNAVRAIDVVSEQSGPDQSGPRLEALGGYGEARRWGLDLAEDVAAWRDGQIAWTELDAGLLLSGPPGTGKTLYAAALARSCDLSFVPTSVAQWQATGHLGDLLAAMRASFKMATERAPALLFIDEFDSIGDRARFSADHASYSTQVVNGLLECIDGSSRREGVVVVGATNNPDAIDPAFLRQGRLGRHIRIPLPAMEDRATIADTYLNGALSAKDLREFAAATEGMSGADIEGVVKEARRRARRSMVRLDGRLLQASLPPALPLVGHERWIVSVHEAGHAVVGLALELGELQSVGIVPEVRATQTSAGGAHFQSVPKIVRSRQSYLDEICLRLGGIAAERVFTGSVTDGAGAGVASDIAVASDMATRMVSEFGMGGMLRHLHAPGFEERRQLRIQHREIEMEVASLLSEQLERAEVIIRERMTVVDAVARLIVQEGALPGTVVARLMSAGEGEAK</sequence>
<comment type="cofactor">
    <cofactor evidence="1">
        <name>Zn(2+)</name>
        <dbReference type="ChEBI" id="CHEBI:29105"/>
    </cofactor>
</comment>
<dbReference type="RefSeq" id="WP_153272787.1">
    <property type="nucleotide sequence ID" value="NZ_CP043499.1"/>
</dbReference>
<dbReference type="InterPro" id="IPR027417">
    <property type="entry name" value="P-loop_NTPase"/>
</dbReference>
<dbReference type="GO" id="GO:0016887">
    <property type="term" value="F:ATP hydrolysis activity"/>
    <property type="evidence" value="ECO:0007669"/>
    <property type="project" value="InterPro"/>
</dbReference>
<evidence type="ECO:0000256" key="3">
    <source>
        <dbReference type="ARBA" id="ARBA00022670"/>
    </source>
</evidence>
<geneLocation type="plasmid" evidence="10 11">
    <name>unnamed</name>
</geneLocation>
<dbReference type="AlphaFoldDB" id="A0A5Q0CFQ2"/>
<dbReference type="InterPro" id="IPR003960">
    <property type="entry name" value="ATPase_AAA_CS"/>
</dbReference>
<dbReference type="Proteomes" id="UP000326881">
    <property type="component" value="Plasmid unnamed"/>
</dbReference>
<keyword evidence="11" id="KW-1185">Reference proteome</keyword>
<dbReference type="GO" id="GO:0006508">
    <property type="term" value="P:proteolysis"/>
    <property type="evidence" value="ECO:0007669"/>
    <property type="project" value="UniProtKB-KW"/>
</dbReference>
<dbReference type="OrthoDB" id="9809379at2"/>
<dbReference type="PANTHER" id="PTHR23076">
    <property type="entry name" value="METALLOPROTEASE M41 FTSH"/>
    <property type="match status" value="1"/>
</dbReference>
<dbReference type="SUPFAM" id="SSF140990">
    <property type="entry name" value="FtsH protease domain-like"/>
    <property type="match status" value="1"/>
</dbReference>
<evidence type="ECO:0000256" key="5">
    <source>
        <dbReference type="ARBA" id="ARBA00022801"/>
    </source>
</evidence>
<feature type="domain" description="AAA+ ATPase" evidence="9">
    <location>
        <begin position="229"/>
        <end position="368"/>
    </location>
</feature>
<comment type="similarity">
    <text evidence="8">Belongs to the AAA ATPase family.</text>
</comment>
<keyword evidence="7" id="KW-0482">Metalloprotease</keyword>
<keyword evidence="6" id="KW-0862">Zinc</keyword>
<keyword evidence="5" id="KW-0378">Hydrolase</keyword>
<proteinExistence type="inferred from homology"/>
<dbReference type="GO" id="GO:0004176">
    <property type="term" value="F:ATP-dependent peptidase activity"/>
    <property type="evidence" value="ECO:0007669"/>
    <property type="project" value="InterPro"/>
</dbReference>
<evidence type="ECO:0000256" key="1">
    <source>
        <dbReference type="ARBA" id="ARBA00001947"/>
    </source>
</evidence>
<accession>A0A5Q0CFQ2</accession>
<evidence type="ECO:0000256" key="6">
    <source>
        <dbReference type="ARBA" id="ARBA00022833"/>
    </source>
</evidence>
<dbReference type="GO" id="GO:0005524">
    <property type="term" value="F:ATP binding"/>
    <property type="evidence" value="ECO:0007669"/>
    <property type="project" value="UniProtKB-KW"/>
</dbReference>
<keyword evidence="3" id="KW-0645">Protease</keyword>
<dbReference type="GO" id="GO:0005886">
    <property type="term" value="C:plasma membrane"/>
    <property type="evidence" value="ECO:0007669"/>
    <property type="project" value="TreeGrafter"/>
</dbReference>
<evidence type="ECO:0000313" key="10">
    <source>
        <dbReference type="EMBL" id="QFY62801.1"/>
    </source>
</evidence>
<evidence type="ECO:0000256" key="4">
    <source>
        <dbReference type="ARBA" id="ARBA00022723"/>
    </source>
</evidence>
<dbReference type="Gene3D" id="1.10.8.60">
    <property type="match status" value="1"/>
</dbReference>
<name>A0A5Q0CFQ2_9HYPH</name>
<dbReference type="Gene3D" id="1.20.58.760">
    <property type="entry name" value="Peptidase M41"/>
    <property type="match status" value="1"/>
</dbReference>
<organism evidence="10 11">
    <name type="scientific">Rhizobium grahamii</name>
    <dbReference type="NCBI Taxonomy" id="1120045"/>
    <lineage>
        <taxon>Bacteria</taxon>
        <taxon>Pseudomonadati</taxon>
        <taxon>Pseudomonadota</taxon>
        <taxon>Alphaproteobacteria</taxon>
        <taxon>Hyphomicrobiales</taxon>
        <taxon>Rhizobiaceae</taxon>
        <taxon>Rhizobium/Agrobacterium group</taxon>
        <taxon>Rhizobium</taxon>
    </lineage>
</organism>
<keyword evidence="8" id="KW-0547">Nucleotide-binding</keyword>
<dbReference type="InterPro" id="IPR037219">
    <property type="entry name" value="Peptidase_M41-like"/>
</dbReference>
<evidence type="ECO:0000256" key="8">
    <source>
        <dbReference type="RuleBase" id="RU003651"/>
    </source>
</evidence>
<dbReference type="Gene3D" id="3.40.50.300">
    <property type="entry name" value="P-loop containing nucleotide triphosphate hydrolases"/>
    <property type="match status" value="1"/>
</dbReference>
<dbReference type="InterPro" id="IPR041569">
    <property type="entry name" value="AAA_lid_3"/>
</dbReference>
<dbReference type="GO" id="GO:0046872">
    <property type="term" value="F:metal ion binding"/>
    <property type="evidence" value="ECO:0007669"/>
    <property type="project" value="UniProtKB-KW"/>
</dbReference>
<dbReference type="Pfam" id="PF01434">
    <property type="entry name" value="Peptidase_M41"/>
    <property type="match status" value="1"/>
</dbReference>
<keyword evidence="10" id="KW-0614">Plasmid</keyword>
<comment type="similarity">
    <text evidence="2">In the C-terminal section; belongs to the peptidase M41 family.</text>
</comment>
<keyword evidence="8" id="KW-0067">ATP-binding</keyword>
<dbReference type="InterPro" id="IPR000642">
    <property type="entry name" value="Peptidase_M41"/>
</dbReference>
<dbReference type="InterPro" id="IPR003959">
    <property type="entry name" value="ATPase_AAA_core"/>
</dbReference>
<dbReference type="PROSITE" id="PS00674">
    <property type="entry name" value="AAA"/>
    <property type="match status" value="1"/>
</dbReference>